<dbReference type="RefSeq" id="WP_070402603.1">
    <property type="nucleotide sequence ID" value="NZ_BJVW01000003.1"/>
</dbReference>
<organism evidence="2 3">
    <name type="scientific">Kozakia baliensis</name>
    <dbReference type="NCBI Taxonomy" id="153496"/>
    <lineage>
        <taxon>Bacteria</taxon>
        <taxon>Pseudomonadati</taxon>
        <taxon>Pseudomonadota</taxon>
        <taxon>Alphaproteobacteria</taxon>
        <taxon>Acetobacterales</taxon>
        <taxon>Acetobacteraceae</taxon>
        <taxon>Kozakia</taxon>
    </lineage>
</organism>
<evidence type="ECO:0000313" key="2">
    <source>
        <dbReference type="EMBL" id="AOX16902.1"/>
    </source>
</evidence>
<gene>
    <name evidence="2" type="ORF">A0U89_06885</name>
</gene>
<accession>A0A1D8UTC8</accession>
<feature type="region of interest" description="Disordered" evidence="1">
    <location>
        <begin position="56"/>
        <end position="149"/>
    </location>
</feature>
<proteinExistence type="predicted"/>
<dbReference type="AlphaFoldDB" id="A0A1D8UTC8"/>
<dbReference type="KEGG" id="kba:A0U89_06885"/>
<sequence length="149" mass="15874">MYNFASDSSFRDVVSCLARGPARFADVWPLIGPAIISGRSPDADEYERLHRLISSDVRDRQAANAALTAPRVHDGKPQISGPSGIGQVSKVDENTIPKAAASTDAEQRPTPVEASTDHVETPEEAGPSTENEAVQTPEPTPAEADPDKE</sequence>
<evidence type="ECO:0000313" key="3">
    <source>
        <dbReference type="Proteomes" id="UP000179145"/>
    </source>
</evidence>
<name>A0A1D8UTC8_9PROT</name>
<reference evidence="2 3" key="1">
    <citation type="journal article" date="2016" name="Microb. Cell Fact.">
        <title>Dissection of exopolysaccharide biosynthesis in Kozakia baliensis.</title>
        <authorList>
            <person name="Brandt J.U."/>
            <person name="Jakob F."/>
            <person name="Behr J."/>
            <person name="Geissler A.J."/>
            <person name="Vogel R.F."/>
        </authorList>
    </citation>
    <scope>NUCLEOTIDE SEQUENCE [LARGE SCALE GENOMIC DNA]</scope>
    <source>
        <strain evidence="2 3">DSM 14400</strain>
    </source>
</reference>
<dbReference type="Proteomes" id="UP000179145">
    <property type="component" value="Chromosome"/>
</dbReference>
<dbReference type="STRING" id="153496.A0U89_06885"/>
<evidence type="ECO:0000256" key="1">
    <source>
        <dbReference type="SAM" id="MobiDB-lite"/>
    </source>
</evidence>
<keyword evidence="3" id="KW-1185">Reference proteome</keyword>
<dbReference type="EMBL" id="CP014674">
    <property type="protein sequence ID" value="AOX16902.1"/>
    <property type="molecule type" value="Genomic_DNA"/>
</dbReference>
<protein>
    <submittedName>
        <fullName evidence="2">Uncharacterized protein</fullName>
    </submittedName>
</protein>